<dbReference type="SUPFAM" id="SSF52172">
    <property type="entry name" value="CheY-like"/>
    <property type="match status" value="1"/>
</dbReference>
<evidence type="ECO:0000256" key="1">
    <source>
        <dbReference type="ARBA" id="ARBA00023012"/>
    </source>
</evidence>
<dbReference type="Pfam" id="PF00072">
    <property type="entry name" value="Response_reg"/>
    <property type="match status" value="1"/>
</dbReference>
<dbReference type="SMART" id="SM00448">
    <property type="entry name" value="REC"/>
    <property type="match status" value="1"/>
</dbReference>
<accession>A0A7I8IDT6</accession>
<gene>
    <name evidence="4" type="ORF">SI7747_02002321</name>
</gene>
<keyword evidence="5" id="KW-1185">Reference proteome</keyword>
<dbReference type="InterPro" id="IPR011006">
    <property type="entry name" value="CheY-like_superfamily"/>
</dbReference>
<dbReference type="PANTHER" id="PTHR43874">
    <property type="entry name" value="TWO-COMPONENT RESPONSE REGULATOR"/>
    <property type="match status" value="1"/>
</dbReference>
<keyword evidence="1" id="KW-0902">Two-component regulatory system</keyword>
<dbReference type="GO" id="GO:0000160">
    <property type="term" value="P:phosphorelay signal transduction system"/>
    <property type="evidence" value="ECO:0007669"/>
    <property type="project" value="UniProtKB-KW"/>
</dbReference>
<evidence type="ECO:0000256" key="2">
    <source>
        <dbReference type="PROSITE-ProRule" id="PRU00169"/>
    </source>
</evidence>
<dbReference type="Proteomes" id="UP001189122">
    <property type="component" value="Unassembled WGS sequence"/>
</dbReference>
<dbReference type="InterPro" id="IPR001789">
    <property type="entry name" value="Sig_transdc_resp-reg_receiver"/>
</dbReference>
<evidence type="ECO:0000313" key="5">
    <source>
        <dbReference type="Proteomes" id="UP001189122"/>
    </source>
</evidence>
<dbReference type="EMBL" id="CACRZD030000002">
    <property type="protein sequence ID" value="CAA6655781.1"/>
    <property type="molecule type" value="Genomic_DNA"/>
</dbReference>
<dbReference type="GO" id="GO:0009736">
    <property type="term" value="P:cytokinin-activated signaling pathway"/>
    <property type="evidence" value="ECO:0007669"/>
    <property type="project" value="InterPro"/>
</dbReference>
<dbReference type="Gene3D" id="3.40.50.2300">
    <property type="match status" value="1"/>
</dbReference>
<dbReference type="AlphaFoldDB" id="A0A7I8IDT6"/>
<proteinExistence type="predicted"/>
<reference evidence="4 5" key="1">
    <citation type="submission" date="2019-12" db="EMBL/GenBank/DDBJ databases">
        <authorList>
            <person name="Scholz U."/>
            <person name="Mascher M."/>
            <person name="Fiebig A."/>
        </authorList>
    </citation>
    <scope>NUCLEOTIDE SEQUENCE</scope>
</reference>
<keyword evidence="2" id="KW-0597">Phosphoprotein</keyword>
<name>A0A7I8IDT6_SPIIN</name>
<feature type="domain" description="Response regulatory" evidence="3">
    <location>
        <begin position="21"/>
        <end position="131"/>
    </location>
</feature>
<dbReference type="EMBL" id="LR743589">
    <property type="protein sequence ID" value="CAA2616088.1"/>
    <property type="molecule type" value="Genomic_DNA"/>
</dbReference>
<evidence type="ECO:0000313" key="4">
    <source>
        <dbReference type="EMBL" id="CAA2616088.1"/>
    </source>
</evidence>
<dbReference type="PANTHER" id="PTHR43874:SF147">
    <property type="entry name" value="TYPE-A RESPONSE REGULATOR"/>
    <property type="match status" value="1"/>
</dbReference>
<dbReference type="InterPro" id="IPR045279">
    <property type="entry name" value="ARR-like"/>
</dbReference>
<organism evidence="4">
    <name type="scientific">Spirodela intermedia</name>
    <name type="common">Intermediate duckweed</name>
    <dbReference type="NCBI Taxonomy" id="51605"/>
    <lineage>
        <taxon>Eukaryota</taxon>
        <taxon>Viridiplantae</taxon>
        <taxon>Streptophyta</taxon>
        <taxon>Embryophyta</taxon>
        <taxon>Tracheophyta</taxon>
        <taxon>Spermatophyta</taxon>
        <taxon>Magnoliopsida</taxon>
        <taxon>Liliopsida</taxon>
        <taxon>Araceae</taxon>
        <taxon>Lemnoideae</taxon>
        <taxon>Spirodela</taxon>
    </lineage>
</organism>
<protein>
    <recommendedName>
        <fullName evidence="3">Response regulatory domain-containing protein</fullName>
    </recommendedName>
</protein>
<evidence type="ECO:0000259" key="3">
    <source>
        <dbReference type="PROSITE" id="PS50110"/>
    </source>
</evidence>
<sequence length="134" mass="14033">MSTSSGGASANGGGGGVGELHVLAVDDSSVGRKLIEKLLTGFPYRAALELLGIGKENGGSSKAAEVNLILTDYCMPEMTGYDLLKRVKGSSALRDIPVVIMSRTCMEEGAVDFLLKPLRPADVSRIMNIMTGSK</sequence>
<dbReference type="PROSITE" id="PS50110">
    <property type="entry name" value="RESPONSE_REGULATORY"/>
    <property type="match status" value="1"/>
</dbReference>
<feature type="modified residue" description="4-aspartylphosphate" evidence="2">
    <location>
        <position position="72"/>
    </location>
</feature>